<dbReference type="PANTHER" id="PTHR43349:SF9">
    <property type="entry name" value="PHENYLCOUMARAN BENZYLIC ETHER REDUCTASE-LIKE PROTEIN"/>
    <property type="match status" value="1"/>
</dbReference>
<evidence type="ECO:0000313" key="4">
    <source>
        <dbReference type="EMBL" id="KAK1371364.1"/>
    </source>
</evidence>
<dbReference type="EMBL" id="JAUIZM010000008">
    <property type="protein sequence ID" value="KAK1371364.1"/>
    <property type="molecule type" value="Genomic_DNA"/>
</dbReference>
<dbReference type="AlphaFoldDB" id="A0AAD8HQ68"/>
<dbReference type="InterPro" id="IPR008030">
    <property type="entry name" value="NmrA-like"/>
</dbReference>
<proteinExistence type="predicted"/>
<accession>A0AAD8HQ68</accession>
<dbReference type="Gene3D" id="3.90.25.10">
    <property type="entry name" value="UDP-galactose 4-epimerase, domain 1"/>
    <property type="match status" value="2"/>
</dbReference>
<evidence type="ECO:0000256" key="2">
    <source>
        <dbReference type="ARBA" id="ARBA00023002"/>
    </source>
</evidence>
<evidence type="ECO:0000259" key="3">
    <source>
        <dbReference type="Pfam" id="PF05368"/>
    </source>
</evidence>
<reference evidence="4" key="1">
    <citation type="submission" date="2023-02" db="EMBL/GenBank/DDBJ databases">
        <title>Genome of toxic invasive species Heracleum sosnowskyi carries increased number of genes despite the absence of recent whole-genome duplications.</title>
        <authorList>
            <person name="Schelkunov M."/>
            <person name="Shtratnikova V."/>
            <person name="Makarenko M."/>
            <person name="Klepikova A."/>
            <person name="Omelchenko D."/>
            <person name="Novikova G."/>
            <person name="Obukhova E."/>
            <person name="Bogdanov V."/>
            <person name="Penin A."/>
            <person name="Logacheva M."/>
        </authorList>
    </citation>
    <scope>NUCLEOTIDE SEQUENCE</scope>
    <source>
        <strain evidence="4">Hsosn_3</strain>
        <tissue evidence="4">Leaf</tissue>
    </source>
</reference>
<dbReference type="PANTHER" id="PTHR43349">
    <property type="entry name" value="PINORESINOL REDUCTASE-RELATED"/>
    <property type="match status" value="1"/>
</dbReference>
<keyword evidence="5" id="KW-1185">Reference proteome</keyword>
<keyword evidence="1" id="KW-0521">NADP</keyword>
<dbReference type="CDD" id="cd05259">
    <property type="entry name" value="PCBER_SDR_a"/>
    <property type="match status" value="1"/>
</dbReference>
<dbReference type="Gene3D" id="3.40.50.720">
    <property type="entry name" value="NAD(P)-binding Rossmann-like Domain"/>
    <property type="match status" value="1"/>
</dbReference>
<dbReference type="GO" id="GO:0016491">
    <property type="term" value="F:oxidoreductase activity"/>
    <property type="evidence" value="ECO:0007669"/>
    <property type="project" value="UniProtKB-KW"/>
</dbReference>
<dbReference type="InterPro" id="IPR045312">
    <property type="entry name" value="PCBER-like"/>
</dbReference>
<organism evidence="4 5">
    <name type="scientific">Heracleum sosnowskyi</name>
    <dbReference type="NCBI Taxonomy" id="360622"/>
    <lineage>
        <taxon>Eukaryota</taxon>
        <taxon>Viridiplantae</taxon>
        <taxon>Streptophyta</taxon>
        <taxon>Embryophyta</taxon>
        <taxon>Tracheophyta</taxon>
        <taxon>Spermatophyta</taxon>
        <taxon>Magnoliopsida</taxon>
        <taxon>eudicotyledons</taxon>
        <taxon>Gunneridae</taxon>
        <taxon>Pentapetalae</taxon>
        <taxon>asterids</taxon>
        <taxon>campanulids</taxon>
        <taxon>Apiales</taxon>
        <taxon>Apiaceae</taxon>
        <taxon>Apioideae</taxon>
        <taxon>apioid superclade</taxon>
        <taxon>Tordylieae</taxon>
        <taxon>Tordyliinae</taxon>
        <taxon>Heracleum</taxon>
    </lineage>
</organism>
<name>A0AAD8HQ68_9APIA</name>
<dbReference type="InterPro" id="IPR036291">
    <property type="entry name" value="NAD(P)-bd_dom_sf"/>
</dbReference>
<dbReference type="Pfam" id="PF05368">
    <property type="entry name" value="NmrA"/>
    <property type="match status" value="1"/>
</dbReference>
<sequence>MSKSKILIFGGTGYLGTYMVKASVSAGHPTSVYGRPMKSQQDSAKLDLLEEFRSMGVTIFQGELDEHDKLVEVLRQVDIVIVVIVTSIPQCLEQLKIIRAMKEAGNIKRFIPSEFGNDVDRISPLPPFQACCDKKKEVRRAAEKSGIPYTFISANSCGAYFVNFLLRPYDEKLQKVTVYGTGEAKFVCNYEKDIAEYTVKVATDPRTANSLVIYRLPKNVITQLDLILSWEKKSGRTTEKTYIPEEEIIKLSESFPSQKAVENSIVHSIFIKGEQMNYELKEDDLDAVKLYPDYKYTSVDELLDIFMKAVENSIVHSIFIKGEQMNYELKEDDLDAVKLYPDYKYTSVDELLDIFMVDPPKPGVAAF</sequence>
<dbReference type="Proteomes" id="UP001237642">
    <property type="component" value="Unassembled WGS sequence"/>
</dbReference>
<reference evidence="4" key="2">
    <citation type="submission" date="2023-05" db="EMBL/GenBank/DDBJ databases">
        <authorList>
            <person name="Schelkunov M.I."/>
        </authorList>
    </citation>
    <scope>NUCLEOTIDE SEQUENCE</scope>
    <source>
        <strain evidence="4">Hsosn_3</strain>
        <tissue evidence="4">Leaf</tissue>
    </source>
</reference>
<evidence type="ECO:0000256" key="1">
    <source>
        <dbReference type="ARBA" id="ARBA00022857"/>
    </source>
</evidence>
<keyword evidence="2" id="KW-0560">Oxidoreductase</keyword>
<dbReference type="SUPFAM" id="SSF51735">
    <property type="entry name" value="NAD(P)-binding Rossmann-fold domains"/>
    <property type="match status" value="1"/>
</dbReference>
<protein>
    <submittedName>
        <fullName evidence="4">Isoeugenol synthase 1</fullName>
    </submittedName>
</protein>
<comment type="caution">
    <text evidence="4">The sequence shown here is derived from an EMBL/GenBank/DDBJ whole genome shotgun (WGS) entry which is preliminary data.</text>
</comment>
<gene>
    <name evidence="4" type="ORF">POM88_037456</name>
</gene>
<evidence type="ECO:0000313" key="5">
    <source>
        <dbReference type="Proteomes" id="UP001237642"/>
    </source>
</evidence>
<dbReference type="InterPro" id="IPR050608">
    <property type="entry name" value="NmrA-type/Isoflavone_red_sf"/>
</dbReference>
<feature type="domain" description="NmrA-like" evidence="3">
    <location>
        <begin position="3"/>
        <end position="302"/>
    </location>
</feature>